<evidence type="ECO:0000313" key="3">
    <source>
        <dbReference type="EMBL" id="CAI9091122.1"/>
    </source>
</evidence>
<evidence type="ECO:0000259" key="2">
    <source>
        <dbReference type="PROSITE" id="PS50011"/>
    </source>
</evidence>
<feature type="domain" description="Protein kinase" evidence="2">
    <location>
        <begin position="49"/>
        <end position="414"/>
    </location>
</feature>
<dbReference type="Gene3D" id="3.30.200.20">
    <property type="entry name" value="Phosphorylase Kinase, domain 1"/>
    <property type="match status" value="1"/>
</dbReference>
<dbReference type="SUPFAM" id="SSF56112">
    <property type="entry name" value="Protein kinase-like (PK-like)"/>
    <property type="match status" value="1"/>
</dbReference>
<dbReference type="Gene3D" id="1.10.510.10">
    <property type="entry name" value="Transferase(Phosphotransferase) domain 1"/>
    <property type="match status" value="1"/>
</dbReference>
<feature type="compositionally biased region" description="Polar residues" evidence="1">
    <location>
        <begin position="7"/>
        <end position="20"/>
    </location>
</feature>
<dbReference type="InterPro" id="IPR011009">
    <property type="entry name" value="Kinase-like_dom_sf"/>
</dbReference>
<dbReference type="Proteomes" id="UP001161247">
    <property type="component" value="Chromosome 1"/>
</dbReference>
<protein>
    <submittedName>
        <fullName evidence="3">OLC1v1026060C1</fullName>
    </submittedName>
</protein>
<feature type="region of interest" description="Disordered" evidence="1">
    <location>
        <begin position="268"/>
        <end position="294"/>
    </location>
</feature>
<dbReference type="PROSITE" id="PS50011">
    <property type="entry name" value="PROTEIN_KINASE_DOM"/>
    <property type="match status" value="1"/>
</dbReference>
<dbReference type="GO" id="GO:0005524">
    <property type="term" value="F:ATP binding"/>
    <property type="evidence" value="ECO:0007669"/>
    <property type="project" value="InterPro"/>
</dbReference>
<proteinExistence type="predicted"/>
<dbReference type="PANTHER" id="PTHR46863:SF2">
    <property type="entry name" value="LYSM DOMAIN RECEPTOR-LIKE KINASE 3"/>
    <property type="match status" value="1"/>
</dbReference>
<feature type="compositionally biased region" description="Basic and acidic residues" evidence="1">
    <location>
        <begin position="74"/>
        <end position="85"/>
    </location>
</feature>
<dbReference type="EMBL" id="OX459118">
    <property type="protein sequence ID" value="CAI9091122.1"/>
    <property type="molecule type" value="Genomic_DNA"/>
</dbReference>
<dbReference type="GO" id="GO:0004672">
    <property type="term" value="F:protein kinase activity"/>
    <property type="evidence" value="ECO:0007669"/>
    <property type="project" value="InterPro"/>
</dbReference>
<name>A0AAV1C8J0_OLDCO</name>
<dbReference type="AlphaFoldDB" id="A0AAV1C8J0"/>
<reference evidence="3" key="1">
    <citation type="submission" date="2023-03" db="EMBL/GenBank/DDBJ databases">
        <authorList>
            <person name="Julca I."/>
        </authorList>
    </citation>
    <scope>NUCLEOTIDE SEQUENCE</scope>
</reference>
<dbReference type="InterPro" id="IPR000719">
    <property type="entry name" value="Prot_kinase_dom"/>
</dbReference>
<dbReference type="PANTHER" id="PTHR46863">
    <property type="entry name" value="OS09G0572100 PROTEIN"/>
    <property type="match status" value="1"/>
</dbReference>
<feature type="region of interest" description="Disordered" evidence="1">
    <location>
        <begin position="66"/>
        <end position="85"/>
    </location>
</feature>
<gene>
    <name evidence="3" type="ORF">OLC1_LOCUS3128</name>
</gene>
<evidence type="ECO:0000256" key="1">
    <source>
        <dbReference type="SAM" id="MobiDB-lite"/>
    </source>
</evidence>
<dbReference type="Pfam" id="PF00069">
    <property type="entry name" value="Pkinase"/>
    <property type="match status" value="1"/>
</dbReference>
<accession>A0AAV1C8J0</accession>
<feature type="compositionally biased region" description="Low complexity" evidence="1">
    <location>
        <begin position="27"/>
        <end position="47"/>
    </location>
</feature>
<organism evidence="3 4">
    <name type="scientific">Oldenlandia corymbosa var. corymbosa</name>
    <dbReference type="NCBI Taxonomy" id="529605"/>
    <lineage>
        <taxon>Eukaryota</taxon>
        <taxon>Viridiplantae</taxon>
        <taxon>Streptophyta</taxon>
        <taxon>Embryophyta</taxon>
        <taxon>Tracheophyta</taxon>
        <taxon>Spermatophyta</taxon>
        <taxon>Magnoliopsida</taxon>
        <taxon>eudicotyledons</taxon>
        <taxon>Gunneridae</taxon>
        <taxon>Pentapetalae</taxon>
        <taxon>asterids</taxon>
        <taxon>lamiids</taxon>
        <taxon>Gentianales</taxon>
        <taxon>Rubiaceae</taxon>
        <taxon>Rubioideae</taxon>
        <taxon>Spermacoceae</taxon>
        <taxon>Hedyotis-Oldenlandia complex</taxon>
        <taxon>Oldenlandia</taxon>
    </lineage>
</organism>
<feature type="region of interest" description="Disordered" evidence="1">
    <location>
        <begin position="1"/>
        <end position="47"/>
    </location>
</feature>
<keyword evidence="4" id="KW-1185">Reference proteome</keyword>
<sequence length="438" mass="48951">MCKSKNRLSNGVTEPSSTMAKQRRSTSQKTVKSQKSSTSTDPLSSFSNYNSIQSTGSSYYNRDSWATASNSGSRADRSPLSRLRDNLPEQPHIYDISEISAATHNFSMKPFSSSSTSTSWRCTVRGQEVMLIQRKFRRRLIDVAELGERLALICRSHHSSLVKLKGASITKNNYIYLVYEFIHGGNLAECLRNPRNPSFTVLSDWMSRVKIAHDIAHGLDYIHHSTGLGRNFVHNHIKSSSIIITDGLNPKICHFGTADLCGEIKSGDSEEGLDSKSKGKTELKRPGSGEMKLEGTRGYMAPEFKRMGLPSEKTDVYAFGVVILELLSGREPMKYKFDEQWGGYVRESLIETAKEAVAEGGGGGVRRWVDKRMKDSYPVEVVERLVKLALECVSEDPGNRPDMGWVVVRISQWYLESQTWVEKMGGLPTDFSVSLAPR</sequence>
<evidence type="ECO:0000313" key="4">
    <source>
        <dbReference type="Proteomes" id="UP001161247"/>
    </source>
</evidence>